<reference evidence="1 2" key="1">
    <citation type="submission" date="2019-10" db="EMBL/GenBank/DDBJ databases">
        <title>Vibrio sp. nov. isolated from a shrimp pond.</title>
        <authorList>
            <person name="Gomez-Gil B."/>
            <person name="Enciso-Ibarra J."/>
            <person name="Enciso-Ibarra K."/>
            <person name="Bolan-Mejia C."/>
        </authorList>
    </citation>
    <scope>NUCLEOTIDE SEQUENCE [LARGE SCALE GENOMIC DNA]</scope>
    <source>
        <strain evidence="1 2">CAIM 722</strain>
    </source>
</reference>
<dbReference type="InterPro" id="IPR022050">
    <property type="entry name" value="T_hemolysin"/>
</dbReference>
<dbReference type="EMBL" id="WEKT01000008">
    <property type="protein sequence ID" value="MZI92946.1"/>
    <property type="molecule type" value="Genomic_DNA"/>
</dbReference>
<proteinExistence type="predicted"/>
<evidence type="ECO:0000313" key="2">
    <source>
        <dbReference type="Proteomes" id="UP000462621"/>
    </source>
</evidence>
<protein>
    <submittedName>
        <fullName evidence="1">Delta-VPH</fullName>
    </submittedName>
</protein>
<organism evidence="1 2">
    <name type="scientific">Vibrio eleionomae</name>
    <dbReference type="NCBI Taxonomy" id="2653505"/>
    <lineage>
        <taxon>Bacteria</taxon>
        <taxon>Pseudomonadati</taxon>
        <taxon>Pseudomonadota</taxon>
        <taxon>Gammaproteobacteria</taxon>
        <taxon>Vibrionales</taxon>
        <taxon>Vibrionaceae</taxon>
        <taxon>Vibrio</taxon>
    </lineage>
</organism>
<dbReference type="Proteomes" id="UP000462621">
    <property type="component" value="Unassembled WGS sequence"/>
</dbReference>
<gene>
    <name evidence="1" type="ORF">F9817_07015</name>
</gene>
<dbReference type="Pfam" id="PF12261">
    <property type="entry name" value="T_hemolysin"/>
    <property type="match status" value="1"/>
</dbReference>
<keyword evidence="2" id="KW-1185">Reference proteome</keyword>
<comment type="caution">
    <text evidence="1">The sequence shown here is derived from an EMBL/GenBank/DDBJ whole genome shotgun (WGS) entry which is preliminary data.</text>
</comment>
<evidence type="ECO:0000313" key="1">
    <source>
        <dbReference type="EMBL" id="MZI92946.1"/>
    </source>
</evidence>
<dbReference type="RefSeq" id="WP_161154241.1">
    <property type="nucleotide sequence ID" value="NZ_WEKT01000008.1"/>
</dbReference>
<sequence length="205" mass="23239">MSFSHDNLSIDLLAVGQHHPMRSQVEMYVKQRYQLAFDARLEQFMPVFLVLMRGTTILSVCGYRSAEQEPLFLEQYLDHCAEEMAKQYLGCSVCRSELIEFGQLAAFSKGMSPYHFLVMTRYLVEQGYRWCIFTATDPLFAMMRRLGLAPVVIVEADADRIANATQIWGSYYQNQPRIMAGDLVASLAHLENVLDSGGHKVGLAL</sequence>
<name>A0A7X4RTM0_9VIBR</name>
<dbReference type="AlphaFoldDB" id="A0A7X4RTM0"/>
<accession>A0A7X4RTM0</accession>